<reference evidence="1" key="1">
    <citation type="submission" date="2019-07" db="EMBL/GenBank/DDBJ databases">
        <authorList>
            <consortium name="PulseNet: The National Subtyping Network for Foodborne Disease Surveillance"/>
            <person name="Tarr C.L."/>
            <person name="Trees E."/>
            <person name="Katz L.S."/>
            <person name="Carleton-Romer H.A."/>
            <person name="Stroika S."/>
            <person name="Kucerova Z."/>
            <person name="Roache K.F."/>
            <person name="Sabol A.L."/>
            <person name="Besser J."/>
            <person name="Gerner-Smidt P."/>
        </authorList>
    </citation>
    <scope>NUCLEOTIDE SEQUENCE</scope>
    <source>
        <strain evidence="1">PNUSAS083893</strain>
    </source>
</reference>
<dbReference type="AlphaFoldDB" id="A0A5Y3CM42"/>
<name>A0A5Y3CM42_SALER</name>
<organism evidence="1">
    <name type="scientific">Salmonella enterica</name>
    <name type="common">Salmonella choleraesuis</name>
    <dbReference type="NCBI Taxonomy" id="28901"/>
    <lineage>
        <taxon>Bacteria</taxon>
        <taxon>Pseudomonadati</taxon>
        <taxon>Pseudomonadota</taxon>
        <taxon>Gammaproteobacteria</taxon>
        <taxon>Enterobacterales</taxon>
        <taxon>Enterobacteriaceae</taxon>
        <taxon>Salmonella</taxon>
    </lineage>
</organism>
<proteinExistence type="predicted"/>
<protein>
    <submittedName>
        <fullName evidence="1">Uncharacterized protein</fullName>
    </submittedName>
</protein>
<comment type="caution">
    <text evidence="1">The sequence shown here is derived from an EMBL/GenBank/DDBJ whole genome shotgun (WGS) entry which is preliminary data.</text>
</comment>
<dbReference type="EMBL" id="AAIQKL010000029">
    <property type="protein sequence ID" value="ECH0666063.1"/>
    <property type="molecule type" value="Genomic_DNA"/>
</dbReference>
<gene>
    <name evidence="1" type="ORF">FPD21_23090</name>
</gene>
<sequence length="75" mass="8599">MKYPLKPKRGQRLPLYCIACEKECEHIITGIKRNSVNDDGSICSTIKATCQKCGYLRGEYKPVWYNLYHAGCIID</sequence>
<accession>A0A5Y3CM42</accession>
<evidence type="ECO:0000313" key="1">
    <source>
        <dbReference type="EMBL" id="ECH0666063.1"/>
    </source>
</evidence>